<dbReference type="SUPFAM" id="SSF55781">
    <property type="entry name" value="GAF domain-like"/>
    <property type="match status" value="1"/>
</dbReference>
<dbReference type="Pfam" id="PF09339">
    <property type="entry name" value="HTH_IclR"/>
    <property type="match status" value="1"/>
</dbReference>
<organism evidence="8 9">
    <name type="scientific">Neomoorella thermoacetica</name>
    <name type="common">Clostridium thermoaceticum</name>
    <dbReference type="NCBI Taxonomy" id="1525"/>
    <lineage>
        <taxon>Bacteria</taxon>
        <taxon>Bacillati</taxon>
        <taxon>Bacillota</taxon>
        <taxon>Clostridia</taxon>
        <taxon>Neomoorellales</taxon>
        <taxon>Neomoorellaceae</taxon>
        <taxon>Neomoorella</taxon>
    </lineage>
</organism>
<accession>A0A1J5JT90</accession>
<evidence type="ECO:0000256" key="3">
    <source>
        <dbReference type="ARBA" id="ARBA00023163"/>
    </source>
</evidence>
<dbReference type="PROSITE" id="PS51078">
    <property type="entry name" value="ICLR_ED"/>
    <property type="match status" value="1"/>
</dbReference>
<comment type="function">
    <text evidence="4">May be an activator protein for the gylABX operon.</text>
</comment>
<dbReference type="GO" id="GO:0045892">
    <property type="term" value="P:negative regulation of DNA-templated transcription"/>
    <property type="evidence" value="ECO:0007669"/>
    <property type="project" value="TreeGrafter"/>
</dbReference>
<dbReference type="SUPFAM" id="SSF46785">
    <property type="entry name" value="Winged helix' DNA-binding domain"/>
    <property type="match status" value="1"/>
</dbReference>
<dbReference type="RefSeq" id="WP_071520940.1">
    <property type="nucleotide sequence ID" value="NZ_MDDE01000011.1"/>
</dbReference>
<keyword evidence="3" id="KW-0804">Transcription</keyword>
<dbReference type="EMBL" id="MIHH01000008">
    <property type="protein sequence ID" value="OIQ08672.1"/>
    <property type="molecule type" value="Genomic_DNA"/>
</dbReference>
<reference evidence="8 9" key="1">
    <citation type="submission" date="2016-08" db="EMBL/GenBank/DDBJ databases">
        <title>Genome-based comparison of Moorella thermoacetic strains.</title>
        <authorList>
            <person name="Poehlein A."/>
            <person name="Bengelsdorf F.R."/>
            <person name="Esser C."/>
            <person name="Duerre P."/>
            <person name="Daniel R."/>
        </authorList>
    </citation>
    <scope>NUCLEOTIDE SEQUENCE [LARGE SCALE GENOMIC DNA]</scope>
    <source>
        <strain evidence="8 9">DSM 11768</strain>
    </source>
</reference>
<dbReference type="Proteomes" id="UP000182743">
    <property type="component" value="Unassembled WGS sequence"/>
</dbReference>
<evidence type="ECO:0000259" key="6">
    <source>
        <dbReference type="PROSITE" id="PS51077"/>
    </source>
</evidence>
<dbReference type="PROSITE" id="PS51077">
    <property type="entry name" value="HTH_ICLR"/>
    <property type="match status" value="1"/>
</dbReference>
<dbReference type="InterPro" id="IPR036390">
    <property type="entry name" value="WH_DNA-bd_sf"/>
</dbReference>
<dbReference type="InterPro" id="IPR029016">
    <property type="entry name" value="GAF-like_dom_sf"/>
</dbReference>
<keyword evidence="1" id="KW-0805">Transcription regulation</keyword>
<dbReference type="InterPro" id="IPR050707">
    <property type="entry name" value="HTH_MetabolicPath_Reg"/>
</dbReference>
<dbReference type="InterPro" id="IPR005471">
    <property type="entry name" value="Tscrpt_reg_IclR_N"/>
</dbReference>
<dbReference type="Gene3D" id="3.30.450.40">
    <property type="match status" value="1"/>
</dbReference>
<comment type="caution">
    <text evidence="8">The sequence shown here is derived from an EMBL/GenBank/DDBJ whole genome shotgun (WGS) entry which is preliminary data.</text>
</comment>
<dbReference type="InterPro" id="IPR036388">
    <property type="entry name" value="WH-like_DNA-bd_sf"/>
</dbReference>
<keyword evidence="2" id="KW-0238">DNA-binding</keyword>
<dbReference type="AlphaFoldDB" id="A0A1J5JT90"/>
<name>A0A1J5JT90_NEOTH</name>
<gene>
    <name evidence="8" type="primary">kdgR_3</name>
    <name evidence="8" type="ORF">MOOR_15890</name>
</gene>
<dbReference type="GO" id="GO:0003677">
    <property type="term" value="F:DNA binding"/>
    <property type="evidence" value="ECO:0007669"/>
    <property type="project" value="UniProtKB-KW"/>
</dbReference>
<dbReference type="FunFam" id="1.10.10.10:FF:000056">
    <property type="entry name" value="IclR family transcriptional regulator"/>
    <property type="match status" value="1"/>
</dbReference>
<dbReference type="PANTHER" id="PTHR30136">
    <property type="entry name" value="HELIX-TURN-HELIX TRANSCRIPTIONAL REGULATOR, ICLR FAMILY"/>
    <property type="match status" value="1"/>
</dbReference>
<dbReference type="PANTHER" id="PTHR30136:SF35">
    <property type="entry name" value="HTH-TYPE TRANSCRIPTIONAL REGULATOR RV1719"/>
    <property type="match status" value="1"/>
</dbReference>
<dbReference type="GO" id="GO:0003700">
    <property type="term" value="F:DNA-binding transcription factor activity"/>
    <property type="evidence" value="ECO:0007669"/>
    <property type="project" value="TreeGrafter"/>
</dbReference>
<evidence type="ECO:0000259" key="7">
    <source>
        <dbReference type="PROSITE" id="PS51078"/>
    </source>
</evidence>
<feature type="domain" description="HTH iclR-type" evidence="6">
    <location>
        <begin position="8"/>
        <end position="70"/>
    </location>
</feature>
<dbReference type="Gene3D" id="1.10.10.10">
    <property type="entry name" value="Winged helix-like DNA-binding domain superfamily/Winged helix DNA-binding domain"/>
    <property type="match status" value="1"/>
</dbReference>
<dbReference type="InterPro" id="IPR014757">
    <property type="entry name" value="Tscrpt_reg_IclR_C"/>
</dbReference>
<evidence type="ECO:0000313" key="8">
    <source>
        <dbReference type="EMBL" id="OIQ08672.1"/>
    </source>
</evidence>
<evidence type="ECO:0000313" key="9">
    <source>
        <dbReference type="Proteomes" id="UP000182743"/>
    </source>
</evidence>
<evidence type="ECO:0000256" key="5">
    <source>
        <dbReference type="ARBA" id="ARBA00070406"/>
    </source>
</evidence>
<feature type="domain" description="IclR-ED" evidence="7">
    <location>
        <begin position="71"/>
        <end position="253"/>
    </location>
</feature>
<dbReference type="Pfam" id="PF01614">
    <property type="entry name" value="IclR_C"/>
    <property type="match status" value="1"/>
</dbReference>
<evidence type="ECO:0000256" key="2">
    <source>
        <dbReference type="ARBA" id="ARBA00023125"/>
    </source>
</evidence>
<protein>
    <recommendedName>
        <fullName evidence="5">Glycerol operon regulatory protein</fullName>
    </recommendedName>
</protein>
<sequence length="254" mass="28141">MAKEKYILQSVDNALRILEAFSAKEPELGISELSRKLGLSKSAVFRLVLTLQSRGFLSQDPVTGKYLLGLKTLYLGGLVLKQMDLVKIARTHLEELVKKSAEVAHLVVLEQGEAVFIGKVESQRPMMMGSYVGARMPAYCTATGKVLLAHLPSEELENYLRNTTFTRFTSNTITNPEKLREHLLSIRTQGYAVDKEESEEGLFCIAAPVKDNGGKVLAAISISGPAGRLEKRWEEFRELVISAAENISRSLGWN</sequence>
<proteinExistence type="predicted"/>
<evidence type="ECO:0000256" key="4">
    <source>
        <dbReference type="ARBA" id="ARBA00058938"/>
    </source>
</evidence>
<evidence type="ECO:0000256" key="1">
    <source>
        <dbReference type="ARBA" id="ARBA00023015"/>
    </source>
</evidence>
<dbReference type="SMART" id="SM00346">
    <property type="entry name" value="HTH_ICLR"/>
    <property type="match status" value="1"/>
</dbReference>